<dbReference type="InterPro" id="IPR011749">
    <property type="entry name" value="CHP02243"/>
</dbReference>
<evidence type="ECO:0000256" key="1">
    <source>
        <dbReference type="SAM" id="MobiDB-lite"/>
    </source>
</evidence>
<reference evidence="3" key="1">
    <citation type="journal article" date="2019" name="Int. J. Syst. Evol. Microbiol.">
        <title>The Global Catalogue of Microorganisms (GCM) 10K type strain sequencing project: providing services to taxonomists for standard genome sequencing and annotation.</title>
        <authorList>
            <consortium name="The Broad Institute Genomics Platform"/>
            <consortium name="The Broad Institute Genome Sequencing Center for Infectious Disease"/>
            <person name="Wu L."/>
            <person name="Ma J."/>
        </authorList>
    </citation>
    <scope>NUCLEOTIDE SEQUENCE [LARGE SCALE GENOMIC DNA]</scope>
    <source>
        <strain evidence="3">TBRC 1276</strain>
    </source>
</reference>
<accession>A0ABV8GQD9</accession>
<evidence type="ECO:0000313" key="2">
    <source>
        <dbReference type="EMBL" id="MFC4015158.1"/>
    </source>
</evidence>
<organism evidence="2 3">
    <name type="scientific">Nonomuraea purpurea</name>
    <dbReference type="NCBI Taxonomy" id="1849276"/>
    <lineage>
        <taxon>Bacteria</taxon>
        <taxon>Bacillati</taxon>
        <taxon>Actinomycetota</taxon>
        <taxon>Actinomycetes</taxon>
        <taxon>Streptosporangiales</taxon>
        <taxon>Streptosporangiaceae</taxon>
        <taxon>Nonomuraea</taxon>
    </lineage>
</organism>
<feature type="compositionally biased region" description="Low complexity" evidence="1">
    <location>
        <begin position="494"/>
        <end position="503"/>
    </location>
</feature>
<dbReference type="EMBL" id="JBHSBI010000041">
    <property type="protein sequence ID" value="MFC4015158.1"/>
    <property type="molecule type" value="Genomic_DNA"/>
</dbReference>
<dbReference type="NCBIfam" id="TIGR02243">
    <property type="entry name" value="putative baseplate assembly protein"/>
    <property type="match status" value="2"/>
</dbReference>
<evidence type="ECO:0000313" key="3">
    <source>
        <dbReference type="Proteomes" id="UP001595851"/>
    </source>
</evidence>
<dbReference type="RefSeq" id="WP_379534978.1">
    <property type="nucleotide sequence ID" value="NZ_JBHSBI010000041.1"/>
</dbReference>
<sequence length="880" mass="93607">MTAEEGCPPRERRERDRACGWGGIAGVRVDNAARTLRLLLFGKAPVPAPEAADIAITGPGRAVRAVDVEVVASRQAGRHDELVVRLDRLGDDSPYEVALAGADDFDPRYARAAFTFTGDCGEEADCGLTTPCPPADEDRAVIDYLVKDYASFRRLILDRLALISPSWTDRQIPDLGVTLVELLAYVGDQLSYSQDAVATEAYLGTARLRTSVRRHLRLVDYRMHDGCNARTWVHLEVEEAGVLPAGAYRFVTALPALEGRPMISERELRRFPPGGHQVYEPVLEHDLAVSPARNRIRLWTWGGEECCLPRGATSATLVDGWCDEERSGRLLGLCPGDVLIFEEVRGPLTGVPGDADVTHRQAVRLTEVVELDDPVYDQPLLRVSWACADALTFELCLASIGGEECCLFEDVSVARGNVVLVDHGGTETGSLTVPEGDPGAVRCQGHGRPERDQARLRFEPELPLAPLTRRAPYPAPETVAEGQALTLAGLLAGGARRPGEGPASADLPTGAAPSPRRLARLATLTARARLGLPLDAADAAEVAATWGVGPPLDPAEPVVAGPAAAALTQDPRTALAQLWLTSEEETWTVRADLIGSGPEDRHVVVEVDDEGSSHLRFGDGRYGRAVRPGQRFDLRTRVGNGTAGNVGAEAVAHLVASRPIAVPVTGVRNPLAATGGTDPEPVADARLLGPTAYRHRLVRAVTADDYATIASARPGVQGAATDLAWTGGWYEADVAIDPLRGRCGQEFPLEGVRTRLEQVRRIGHDLRVDPPRLVPVDVGLRVCLTSGAPRSAVTVALRARLGDAPGGMFDPDRLTFGTGLYVSRIVAEAMAVPGVVSATVVRLARTVSAGPPVPDGGAPAFGPLEIPSAGTLTLDLVGGR</sequence>
<comment type="caution">
    <text evidence="2">The sequence shown here is derived from an EMBL/GenBank/DDBJ whole genome shotgun (WGS) entry which is preliminary data.</text>
</comment>
<keyword evidence="3" id="KW-1185">Reference proteome</keyword>
<dbReference type="Proteomes" id="UP001595851">
    <property type="component" value="Unassembled WGS sequence"/>
</dbReference>
<protein>
    <submittedName>
        <fullName evidence="2">Baseplate assembly protein</fullName>
    </submittedName>
</protein>
<gene>
    <name evidence="2" type="ORF">ACFOY2_48640</name>
</gene>
<proteinExistence type="predicted"/>
<name>A0ABV8GQD9_9ACTN</name>
<feature type="region of interest" description="Disordered" evidence="1">
    <location>
        <begin position="494"/>
        <end position="513"/>
    </location>
</feature>